<evidence type="ECO:0000313" key="4">
    <source>
        <dbReference type="Proteomes" id="UP000494245"/>
    </source>
</evidence>
<accession>A0A6V8LYN9</accession>
<feature type="chain" id="PRO_5028868240" description="Glycoside-hydrolase family GH114 TIM-barrel domain-containing protein" evidence="1">
    <location>
        <begin position="24"/>
        <end position="284"/>
    </location>
</feature>
<dbReference type="Proteomes" id="UP000494245">
    <property type="component" value="Unassembled WGS sequence"/>
</dbReference>
<gene>
    <name evidence="3" type="ORF">NNJEOMEG_02987</name>
</gene>
<dbReference type="PRINTS" id="PR01545">
    <property type="entry name" value="THEMAYE10DUF"/>
</dbReference>
<keyword evidence="4" id="KW-1185">Reference proteome</keyword>
<proteinExistence type="predicted"/>
<name>A0A6V8LYN9_9BACT</name>
<dbReference type="Gene3D" id="3.20.20.70">
    <property type="entry name" value="Aldolase class I"/>
    <property type="match status" value="1"/>
</dbReference>
<feature type="domain" description="Glycoside-hydrolase family GH114 TIM-barrel" evidence="2">
    <location>
        <begin position="63"/>
        <end position="275"/>
    </location>
</feature>
<evidence type="ECO:0000313" key="3">
    <source>
        <dbReference type="EMBL" id="GFK95129.1"/>
    </source>
</evidence>
<dbReference type="EMBL" id="BLTE01000014">
    <property type="protein sequence ID" value="GFK95129.1"/>
    <property type="molecule type" value="Genomic_DNA"/>
</dbReference>
<dbReference type="InterPro" id="IPR017853">
    <property type="entry name" value="GH"/>
</dbReference>
<organism evidence="3 4">
    <name type="scientific">Fundidesulfovibrio magnetotacticus</name>
    <dbReference type="NCBI Taxonomy" id="2730080"/>
    <lineage>
        <taxon>Bacteria</taxon>
        <taxon>Pseudomonadati</taxon>
        <taxon>Thermodesulfobacteriota</taxon>
        <taxon>Desulfovibrionia</taxon>
        <taxon>Desulfovibrionales</taxon>
        <taxon>Desulfovibrionaceae</taxon>
        <taxon>Fundidesulfovibrio</taxon>
    </lineage>
</organism>
<dbReference type="RefSeq" id="WP_173085866.1">
    <property type="nucleotide sequence ID" value="NZ_BLTE01000014.1"/>
</dbReference>
<keyword evidence="1" id="KW-0732">Signal</keyword>
<dbReference type="InterPro" id="IPR004352">
    <property type="entry name" value="GH114_TIM-barrel"/>
</dbReference>
<protein>
    <recommendedName>
        <fullName evidence="2">Glycoside-hydrolase family GH114 TIM-barrel domain-containing protein</fullName>
    </recommendedName>
</protein>
<dbReference type="InterPro" id="IPR016062">
    <property type="entry name" value="TM1410-rel"/>
</dbReference>
<reference evidence="3 4" key="1">
    <citation type="submission" date="2020-04" db="EMBL/GenBank/DDBJ databases">
        <authorList>
            <consortium name="Desulfovibrio sp. FSS-1 genome sequencing consortium"/>
            <person name="Shimoshige H."/>
            <person name="Kobayashi H."/>
            <person name="Maekawa T."/>
        </authorList>
    </citation>
    <scope>NUCLEOTIDE SEQUENCE [LARGE SCALE GENOMIC DNA]</scope>
    <source>
        <strain evidence="3 4">SIID29052-01</strain>
    </source>
</reference>
<dbReference type="PANTHER" id="PTHR35882">
    <property type="entry name" value="PELA"/>
    <property type="match status" value="1"/>
</dbReference>
<comment type="caution">
    <text evidence="3">The sequence shown here is derived from an EMBL/GenBank/DDBJ whole genome shotgun (WGS) entry which is preliminary data.</text>
</comment>
<dbReference type="AlphaFoldDB" id="A0A6V8LYN9"/>
<evidence type="ECO:0000256" key="1">
    <source>
        <dbReference type="SAM" id="SignalP"/>
    </source>
</evidence>
<dbReference type="Pfam" id="PF03537">
    <property type="entry name" value="Glyco_hydro_114"/>
    <property type="match status" value="1"/>
</dbReference>
<reference evidence="3 4" key="2">
    <citation type="submission" date="2020-05" db="EMBL/GenBank/DDBJ databases">
        <title>Draft genome sequence of Desulfovibrio sp. strainFSS-1.</title>
        <authorList>
            <person name="Shimoshige H."/>
            <person name="Kobayashi H."/>
            <person name="Maekawa T."/>
        </authorList>
    </citation>
    <scope>NUCLEOTIDE SEQUENCE [LARGE SCALE GENOMIC DNA]</scope>
    <source>
        <strain evidence="3 4">SIID29052-01</strain>
    </source>
</reference>
<evidence type="ECO:0000259" key="2">
    <source>
        <dbReference type="Pfam" id="PF03537"/>
    </source>
</evidence>
<dbReference type="SUPFAM" id="SSF51445">
    <property type="entry name" value="(Trans)glycosidases"/>
    <property type="match status" value="1"/>
</dbReference>
<sequence length="284" mass="31732">MPARVLTLLALLLALVAVGQAHAAEPSQPPVRSWACYYGAKPIASLTRFDLLALESSNLPAPAKRKGRPLSLGYASLGEVDMDGRFWGDVQDKPFVLGKNNSWNSRFVDIRDPAWRAFVLERILPPILERGYDGFFLDTLDSSIHLEQTDPERHAGMIDAAVEFVREIRRRHPGVLLCVNRAAPILERLAPEIDFTLLECLFSDYDFETKKYRATSASDRDQLLGAARAAKRANPRLTLLSLDYADPKDAKRIDEAIAHARKNGLVPYVATVALDRVSTRTLRR</sequence>
<dbReference type="InterPro" id="IPR013785">
    <property type="entry name" value="Aldolase_TIM"/>
</dbReference>
<dbReference type="PANTHER" id="PTHR35882:SF2">
    <property type="entry name" value="PELA"/>
    <property type="match status" value="1"/>
</dbReference>
<feature type="signal peptide" evidence="1">
    <location>
        <begin position="1"/>
        <end position="23"/>
    </location>
</feature>